<evidence type="ECO:0000313" key="14">
    <source>
        <dbReference type="Proteomes" id="UP000031656"/>
    </source>
</evidence>
<evidence type="ECO:0000256" key="5">
    <source>
        <dbReference type="ARBA" id="ARBA00022643"/>
    </source>
</evidence>
<organism evidence="13 14">
    <name type="scientific">Gluconobacter oxydans DSM 3504</name>
    <dbReference type="NCBI Taxonomy" id="1288313"/>
    <lineage>
        <taxon>Bacteria</taxon>
        <taxon>Pseudomonadati</taxon>
        <taxon>Pseudomonadota</taxon>
        <taxon>Alphaproteobacteria</taxon>
        <taxon>Acetobacterales</taxon>
        <taxon>Acetobacteraceae</taxon>
        <taxon>Gluconobacter</taxon>
    </lineage>
</organism>
<evidence type="ECO:0000256" key="2">
    <source>
        <dbReference type="ARBA" id="ARBA00012438"/>
    </source>
</evidence>
<evidence type="ECO:0000256" key="7">
    <source>
        <dbReference type="ARBA" id="ARBA00022737"/>
    </source>
</evidence>
<evidence type="ECO:0000256" key="4">
    <source>
        <dbReference type="ARBA" id="ARBA00022630"/>
    </source>
</evidence>
<keyword evidence="6" id="KW-0808">Transferase</keyword>
<dbReference type="EMBL" id="CP004373">
    <property type="protein sequence ID" value="AHK70253.1"/>
    <property type="molecule type" value="Genomic_DNA"/>
</dbReference>
<dbReference type="SUPFAM" id="SSF55785">
    <property type="entry name" value="PYP-like sensor domain (PAS domain)"/>
    <property type="match status" value="2"/>
</dbReference>
<dbReference type="InterPro" id="IPR000700">
    <property type="entry name" value="PAS-assoc_C"/>
</dbReference>
<dbReference type="NCBIfam" id="TIGR00229">
    <property type="entry name" value="sensory_box"/>
    <property type="match status" value="1"/>
</dbReference>
<keyword evidence="8" id="KW-0547">Nucleotide-binding</keyword>
<dbReference type="InterPro" id="IPR035965">
    <property type="entry name" value="PAS-like_dom_sf"/>
</dbReference>
<reference evidence="13 14" key="1">
    <citation type="journal article" date="2015" name="Appl. Microbiol. Biotechnol.">
        <title>The consequence of an additional NADH dehydrogenase paralog on the growth of Gluconobacter oxydans DSM3504.</title>
        <authorList>
            <person name="Kostner D."/>
            <person name="Luchterhand B."/>
            <person name="Junker A."/>
            <person name="Volland S."/>
            <person name="Daniel R."/>
            <person name="Buchs J."/>
            <person name="Liebl W."/>
            <person name="Ehrenreich A."/>
        </authorList>
    </citation>
    <scope>NUCLEOTIDE SEQUENCE [LARGE SCALE GENOMIC DNA]</scope>
    <source>
        <strain evidence="13">DSM 3504</strain>
    </source>
</reference>
<dbReference type="PANTHER" id="PTHR41523">
    <property type="entry name" value="TWO-COMPONENT SYSTEM SENSOR PROTEIN"/>
    <property type="match status" value="1"/>
</dbReference>
<gene>
    <name evidence="13" type="ORF">GLS_c03360</name>
</gene>
<dbReference type="Proteomes" id="UP000031656">
    <property type="component" value="Chromosome"/>
</dbReference>
<dbReference type="InterPro" id="IPR013656">
    <property type="entry name" value="PAS_4"/>
</dbReference>
<evidence type="ECO:0000256" key="1">
    <source>
        <dbReference type="ARBA" id="ARBA00000085"/>
    </source>
</evidence>
<keyword evidence="4" id="KW-0285">Flavoprotein</keyword>
<dbReference type="KEGG" id="goy:GLS_c03360"/>
<feature type="domain" description="PAC" evidence="12">
    <location>
        <begin position="82"/>
        <end position="134"/>
    </location>
</feature>
<keyword evidence="5" id="KW-0288">FMN</keyword>
<keyword evidence="9 13" id="KW-0418">Kinase</keyword>
<evidence type="ECO:0000256" key="11">
    <source>
        <dbReference type="ARBA" id="ARBA00023026"/>
    </source>
</evidence>
<dbReference type="GO" id="GO:0004673">
    <property type="term" value="F:protein histidine kinase activity"/>
    <property type="evidence" value="ECO:0007669"/>
    <property type="project" value="UniProtKB-EC"/>
</dbReference>
<proteinExistence type="predicted"/>
<evidence type="ECO:0000256" key="8">
    <source>
        <dbReference type="ARBA" id="ARBA00022741"/>
    </source>
</evidence>
<evidence type="ECO:0000259" key="12">
    <source>
        <dbReference type="PROSITE" id="PS50113"/>
    </source>
</evidence>
<dbReference type="InterPro" id="IPR011102">
    <property type="entry name" value="Sig_transdc_His_kinase_HWE"/>
</dbReference>
<dbReference type="Gene3D" id="3.30.450.20">
    <property type="entry name" value="PAS domain"/>
    <property type="match status" value="2"/>
</dbReference>
<accession>A0A067Z1J7</accession>
<dbReference type="SMART" id="SM00911">
    <property type="entry name" value="HWE_HK"/>
    <property type="match status" value="1"/>
</dbReference>
<dbReference type="AlphaFoldDB" id="A0A067Z1J7"/>
<evidence type="ECO:0000256" key="3">
    <source>
        <dbReference type="ARBA" id="ARBA00022553"/>
    </source>
</evidence>
<keyword evidence="11" id="KW-0843">Virulence</keyword>
<keyword evidence="10" id="KW-0067">ATP-binding</keyword>
<evidence type="ECO:0000256" key="10">
    <source>
        <dbReference type="ARBA" id="ARBA00022840"/>
    </source>
</evidence>
<dbReference type="InterPro" id="IPR036890">
    <property type="entry name" value="HATPase_C_sf"/>
</dbReference>
<evidence type="ECO:0000256" key="9">
    <source>
        <dbReference type="ARBA" id="ARBA00022777"/>
    </source>
</evidence>
<dbReference type="SUPFAM" id="SSF55874">
    <property type="entry name" value="ATPase domain of HSP90 chaperone/DNA topoisomerase II/histidine kinase"/>
    <property type="match status" value="1"/>
</dbReference>
<dbReference type="Pfam" id="PF07536">
    <property type="entry name" value="HWE_HK"/>
    <property type="match status" value="1"/>
</dbReference>
<dbReference type="Pfam" id="PF08448">
    <property type="entry name" value="PAS_4"/>
    <property type="match status" value="1"/>
</dbReference>
<name>A0A067Z1J7_GLUOY</name>
<dbReference type="InterPro" id="IPR000014">
    <property type="entry name" value="PAS"/>
</dbReference>
<dbReference type="EC" id="2.7.13.3" evidence="2"/>
<comment type="catalytic activity">
    <reaction evidence="1">
        <text>ATP + protein L-histidine = ADP + protein N-phospho-L-histidine.</text>
        <dbReference type="EC" id="2.7.13.3"/>
    </reaction>
</comment>
<dbReference type="PROSITE" id="PS50113">
    <property type="entry name" value="PAC"/>
    <property type="match status" value="1"/>
</dbReference>
<protein>
    <recommendedName>
        <fullName evidence="2">histidine kinase</fullName>
        <ecNumber evidence="2">2.7.13.3</ecNumber>
    </recommendedName>
</protein>
<dbReference type="GO" id="GO:0005524">
    <property type="term" value="F:ATP binding"/>
    <property type="evidence" value="ECO:0007669"/>
    <property type="project" value="UniProtKB-KW"/>
</dbReference>
<dbReference type="CDD" id="cd00130">
    <property type="entry name" value="PAS"/>
    <property type="match status" value="1"/>
</dbReference>
<dbReference type="HOGENOM" id="CLU_000445_114_57_5"/>
<dbReference type="RefSeq" id="WP_052327416.1">
    <property type="nucleotide sequence ID" value="NZ_CP004373.1"/>
</dbReference>
<keyword evidence="7" id="KW-0677">Repeat</keyword>
<evidence type="ECO:0000313" key="13">
    <source>
        <dbReference type="EMBL" id="AHK70253.1"/>
    </source>
</evidence>
<keyword evidence="3" id="KW-0597">Phosphoprotein</keyword>
<dbReference type="PANTHER" id="PTHR41523:SF7">
    <property type="entry name" value="HISTIDINE KINASE"/>
    <property type="match status" value="1"/>
</dbReference>
<dbReference type="Gene3D" id="3.30.565.10">
    <property type="entry name" value="Histidine kinase-like ATPase, C-terminal domain"/>
    <property type="match status" value="1"/>
</dbReference>
<sequence>MGQTQTAPPDISCPAFDLLPDLICMEPAGNAGAMHFNTAWKQQAAALGVPLPFSEWLPIIVPADQAEITRILRDTTPSDQLRSTNFRILNPDGHTRWFLLRLVQRPAANGENTVRLLILTDIHEQKRHEEALLQKADIRDRMLNVSVDCIKEIAKDGTLVHMNTAGCEALGVDSTSGFGMRWLGLLPPEAHVPGGEALKDAAEGQNARFMGVSQLPGQPTRHWDNMLTPLLNPDQSVEAILCVSRDVTIQREHEQRIALLLNELNHRSKNMLAIFQALIRRTVPDPTAPFVKVLEERITSIARSQDLLIHGEWTGATVHNVVTSQTAVAGDFPATRLRIEGDPELQFVPDTADRIGLAIYELTTNAIKYGALSNDTGTVTVTWDLHDEEGKPVFLMCWKETGGPTVARPERRGFGSIVIEHNPRSIPGASSSCSHEPDGTVWTFSAPAENVVRCPSRLF</sequence>
<dbReference type="GeneID" id="56906762"/>
<evidence type="ECO:0000256" key="6">
    <source>
        <dbReference type="ARBA" id="ARBA00022679"/>
    </source>
</evidence>